<sequence length="263" mass="28619">MMVPFRKAASPAIPVAAETATRDPLDSPMWKDHSKRYLAGRSVVFDERVQVILPPVTENQTQVPITIDARALGRVDEIVVIVDLHPFPQPLRLEPVGAQAFVAYRQKIEQGTPIRAAVRQGDTWYVGGRYLDAAGGGCSVPPAVIPKVDWENLGEIRARAWREEDGGARVRMRLLHPMDNGMMANIPAFFIETLDVTDADGKPLAKLQLSEAISADPTLTLLPDMPQHGGTLKIAARDNNGGLFKGSVPIPAAPAARTREGRL</sequence>
<evidence type="ECO:0000259" key="2">
    <source>
        <dbReference type="Pfam" id="PF13501"/>
    </source>
</evidence>
<feature type="domain" description="Ig-like SoxY" evidence="2">
    <location>
        <begin position="38"/>
        <end position="138"/>
    </location>
</feature>
<evidence type="ECO:0000259" key="1">
    <source>
        <dbReference type="Pfam" id="PF08770"/>
    </source>
</evidence>
<organism evidence="3 4">
    <name type="scientific">Methylobacterium haplocladii</name>
    <dbReference type="NCBI Taxonomy" id="1176176"/>
    <lineage>
        <taxon>Bacteria</taxon>
        <taxon>Pseudomonadati</taxon>
        <taxon>Pseudomonadota</taxon>
        <taxon>Alphaproteobacteria</taxon>
        <taxon>Hyphomicrobiales</taxon>
        <taxon>Methylobacteriaceae</taxon>
        <taxon>Methylobacterium</taxon>
    </lineage>
</organism>
<evidence type="ECO:0000313" key="3">
    <source>
        <dbReference type="EMBL" id="GEP00867.1"/>
    </source>
</evidence>
<protein>
    <recommendedName>
        <fullName evidence="5">Quinoprotein dehydrogenase-associated SoxYZ-like carrier</fullName>
    </recommendedName>
</protein>
<dbReference type="InterPro" id="IPR032711">
    <property type="entry name" value="SoxY"/>
</dbReference>
<dbReference type="InterPro" id="IPR014880">
    <property type="entry name" value="SoxZ_dom"/>
</dbReference>
<evidence type="ECO:0000313" key="4">
    <source>
        <dbReference type="Proteomes" id="UP000321258"/>
    </source>
</evidence>
<name>A0A512IT35_9HYPH</name>
<accession>A0A512IT35</accession>
<dbReference type="InterPro" id="IPR014756">
    <property type="entry name" value="Ig_E-set"/>
</dbReference>
<comment type="caution">
    <text evidence="3">The sequence shown here is derived from an EMBL/GenBank/DDBJ whole genome shotgun (WGS) entry which is preliminary data.</text>
</comment>
<dbReference type="SUPFAM" id="SSF81296">
    <property type="entry name" value="E set domains"/>
    <property type="match status" value="1"/>
</dbReference>
<dbReference type="InterPro" id="IPR013783">
    <property type="entry name" value="Ig-like_fold"/>
</dbReference>
<proteinExistence type="predicted"/>
<dbReference type="Gene3D" id="2.60.40.2470">
    <property type="entry name" value="SoxY domain"/>
    <property type="match status" value="1"/>
</dbReference>
<reference evidence="3 4" key="1">
    <citation type="submission" date="2019-07" db="EMBL/GenBank/DDBJ databases">
        <title>Whole genome shotgun sequence of Methylobacterium haplocladii NBRC 107714.</title>
        <authorList>
            <person name="Hosoyama A."/>
            <person name="Uohara A."/>
            <person name="Ohji S."/>
            <person name="Ichikawa N."/>
        </authorList>
    </citation>
    <scope>NUCLEOTIDE SEQUENCE [LARGE SCALE GENOMIC DNA]</scope>
    <source>
        <strain evidence="3 4">NBRC 107714</strain>
    </source>
</reference>
<keyword evidence="4" id="KW-1185">Reference proteome</keyword>
<dbReference type="AlphaFoldDB" id="A0A512IT35"/>
<dbReference type="RefSeq" id="WP_147080564.1">
    <property type="nucleotide sequence ID" value="NZ_BJZT01000036.1"/>
</dbReference>
<dbReference type="InterPro" id="IPR030831">
    <property type="entry name" value="Fuse-rel_SoxYZ"/>
</dbReference>
<dbReference type="Proteomes" id="UP000321258">
    <property type="component" value="Unassembled WGS sequence"/>
</dbReference>
<evidence type="ECO:0008006" key="5">
    <source>
        <dbReference type="Google" id="ProtNLM"/>
    </source>
</evidence>
<dbReference type="Pfam" id="PF13501">
    <property type="entry name" value="SoxY"/>
    <property type="match status" value="1"/>
</dbReference>
<dbReference type="Gene3D" id="2.60.40.10">
    <property type="entry name" value="Immunoglobulins"/>
    <property type="match status" value="1"/>
</dbReference>
<gene>
    <name evidence="3" type="ORF">MHA02_32540</name>
</gene>
<feature type="domain" description="Sulphur oxidation protein SoxZ" evidence="1">
    <location>
        <begin position="162"/>
        <end position="247"/>
    </location>
</feature>
<dbReference type="InterPro" id="IPR038162">
    <property type="entry name" value="SoxY_sf"/>
</dbReference>
<dbReference type="Pfam" id="PF08770">
    <property type="entry name" value="SoxZ"/>
    <property type="match status" value="1"/>
</dbReference>
<dbReference type="EMBL" id="BJZT01000036">
    <property type="protein sequence ID" value="GEP00867.1"/>
    <property type="molecule type" value="Genomic_DNA"/>
</dbReference>
<dbReference type="NCBIfam" id="TIGR04557">
    <property type="entry name" value="fuse_rel_SoxYZ"/>
    <property type="match status" value="1"/>
</dbReference>
<dbReference type="OrthoDB" id="5343309at2"/>